<evidence type="ECO:0000256" key="2">
    <source>
        <dbReference type="ARBA" id="ARBA00001997"/>
    </source>
</evidence>
<feature type="active site" description="Proton donor" evidence="5">
    <location>
        <position position="132"/>
    </location>
</feature>
<dbReference type="PANTHER" id="PTHR21047:SF2">
    <property type="entry name" value="THYMIDINE DIPHOSPHO-4-KETO-RHAMNOSE 3,5-EPIMERASE"/>
    <property type="match status" value="1"/>
</dbReference>
<protein>
    <recommendedName>
        <fullName evidence="4 7">dTDP-4-dehydrorhamnose 3,5-epimerase</fullName>
        <ecNumber evidence="3 7">5.1.3.13</ecNumber>
    </recommendedName>
    <alternativeName>
        <fullName evidence="7">Thymidine diphospho-4-keto-rhamnose 3,5-epimerase</fullName>
    </alternativeName>
</protein>
<comment type="catalytic activity">
    <reaction evidence="1 7">
        <text>dTDP-4-dehydro-6-deoxy-alpha-D-glucose = dTDP-4-dehydro-beta-L-rhamnose</text>
        <dbReference type="Rhea" id="RHEA:16969"/>
        <dbReference type="ChEBI" id="CHEBI:57649"/>
        <dbReference type="ChEBI" id="CHEBI:62830"/>
        <dbReference type="EC" id="5.1.3.13"/>
    </reaction>
</comment>
<feature type="active site" description="Proton acceptor" evidence="5">
    <location>
        <position position="62"/>
    </location>
</feature>
<evidence type="ECO:0000256" key="3">
    <source>
        <dbReference type="ARBA" id="ARBA00012098"/>
    </source>
</evidence>
<evidence type="ECO:0000256" key="7">
    <source>
        <dbReference type="RuleBase" id="RU364069"/>
    </source>
</evidence>
<dbReference type="Gene3D" id="2.60.120.10">
    <property type="entry name" value="Jelly Rolls"/>
    <property type="match status" value="1"/>
</dbReference>
<feature type="site" description="Participates in a stacking interaction with the thymidine ring of dTDP-4-oxo-6-deoxyglucose" evidence="6">
    <location>
        <position position="138"/>
    </location>
</feature>
<dbReference type="UniPathway" id="UPA00124"/>
<evidence type="ECO:0000313" key="8">
    <source>
        <dbReference type="EMBL" id="QBM29094.1"/>
    </source>
</evidence>
<proteinExistence type="inferred from homology"/>
<dbReference type="PANTHER" id="PTHR21047">
    <property type="entry name" value="DTDP-6-DEOXY-D-GLUCOSE-3,5 EPIMERASE"/>
    <property type="match status" value="1"/>
</dbReference>
<keyword evidence="9" id="KW-1185">Reference proteome</keyword>
<evidence type="ECO:0000256" key="5">
    <source>
        <dbReference type="PIRSR" id="PIRSR600888-1"/>
    </source>
</evidence>
<evidence type="ECO:0000313" key="9">
    <source>
        <dbReference type="Proteomes" id="UP000293912"/>
    </source>
</evidence>
<dbReference type="KEGG" id="hpse:HPF_15465"/>
<evidence type="ECO:0000256" key="6">
    <source>
        <dbReference type="PIRSR" id="PIRSR600888-3"/>
    </source>
</evidence>
<sequence>MIFTETKLAGAYIIDLEKRGDSRGFFARSFCQDEFERHGLISKVVQTNVSLSKHQGTLRGMHYQESPYAETKLVRCTQGAIYDVIVDIRPESPTYRQWIGVELSSSNHRMLFVPQHFAHGFITLVDDCEVTYQVSQVYHPGSERGLRYNDPALGIIWPQAVQVISEKDASWPDMNS</sequence>
<evidence type="ECO:0000256" key="1">
    <source>
        <dbReference type="ARBA" id="ARBA00001298"/>
    </source>
</evidence>
<comment type="subunit">
    <text evidence="7">Homodimer.</text>
</comment>
<gene>
    <name evidence="8" type="primary">rfbC</name>
    <name evidence="8" type="ORF">HPF_15465</name>
</gene>
<accession>A0A4P6X5U9</accession>
<dbReference type="EMBL" id="CP037867">
    <property type="protein sequence ID" value="QBM29094.1"/>
    <property type="molecule type" value="Genomic_DNA"/>
</dbReference>
<evidence type="ECO:0000256" key="4">
    <source>
        <dbReference type="ARBA" id="ARBA00019595"/>
    </source>
</evidence>
<dbReference type="InterPro" id="IPR000888">
    <property type="entry name" value="RmlC-like"/>
</dbReference>
<dbReference type="EC" id="5.1.3.13" evidence="3 7"/>
<comment type="pathway">
    <text evidence="7">Carbohydrate biosynthesis; dTDP-L-rhamnose biosynthesis.</text>
</comment>
<dbReference type="NCBIfam" id="TIGR01221">
    <property type="entry name" value="rmlC"/>
    <property type="match status" value="1"/>
</dbReference>
<dbReference type="Pfam" id="PF00908">
    <property type="entry name" value="dTDP_sugar_isom"/>
    <property type="match status" value="1"/>
</dbReference>
<dbReference type="InterPro" id="IPR014710">
    <property type="entry name" value="RmlC-like_jellyroll"/>
</dbReference>
<comment type="function">
    <text evidence="2 7">Catalyzes the epimerization of the C3' and C5'positions of dTDP-6-deoxy-D-xylo-4-hexulose, forming dTDP-6-deoxy-L-lyxo-4-hexulose.</text>
</comment>
<dbReference type="GO" id="GO:0008830">
    <property type="term" value="F:dTDP-4-dehydrorhamnose 3,5-epimerase activity"/>
    <property type="evidence" value="ECO:0007669"/>
    <property type="project" value="UniProtKB-UniRule"/>
</dbReference>
<dbReference type="RefSeq" id="WP_133157097.1">
    <property type="nucleotide sequence ID" value="NZ_CP037867.1"/>
</dbReference>
<dbReference type="CDD" id="cd00438">
    <property type="entry name" value="cupin_RmlC"/>
    <property type="match status" value="1"/>
</dbReference>
<dbReference type="Proteomes" id="UP000293912">
    <property type="component" value="Chromosome"/>
</dbReference>
<dbReference type="AlphaFoldDB" id="A0A4P6X5U9"/>
<comment type="similarity">
    <text evidence="7">Belongs to the dTDP-4-dehydrorhamnose 3,5-epimerase family.</text>
</comment>
<name>A0A4P6X5U9_HYDPS</name>
<dbReference type="GO" id="GO:0019305">
    <property type="term" value="P:dTDP-rhamnose biosynthetic process"/>
    <property type="evidence" value="ECO:0007669"/>
    <property type="project" value="UniProtKB-UniRule"/>
</dbReference>
<dbReference type="GO" id="GO:0000271">
    <property type="term" value="P:polysaccharide biosynthetic process"/>
    <property type="evidence" value="ECO:0007669"/>
    <property type="project" value="TreeGrafter"/>
</dbReference>
<dbReference type="GO" id="GO:0005829">
    <property type="term" value="C:cytosol"/>
    <property type="evidence" value="ECO:0007669"/>
    <property type="project" value="TreeGrafter"/>
</dbReference>
<keyword evidence="7 8" id="KW-0413">Isomerase</keyword>
<dbReference type="SUPFAM" id="SSF51182">
    <property type="entry name" value="RmlC-like cupins"/>
    <property type="match status" value="1"/>
</dbReference>
<organism evidence="8 9">
    <name type="scientific">Hydrogenophaga pseudoflava</name>
    <name type="common">Pseudomonas carboxydoflava</name>
    <dbReference type="NCBI Taxonomy" id="47421"/>
    <lineage>
        <taxon>Bacteria</taxon>
        <taxon>Pseudomonadati</taxon>
        <taxon>Pseudomonadota</taxon>
        <taxon>Betaproteobacteria</taxon>
        <taxon>Burkholderiales</taxon>
        <taxon>Comamonadaceae</taxon>
        <taxon>Hydrogenophaga</taxon>
    </lineage>
</organism>
<dbReference type="InterPro" id="IPR011051">
    <property type="entry name" value="RmlC_Cupin_sf"/>
</dbReference>
<reference evidence="8 9" key="1">
    <citation type="submission" date="2019-03" db="EMBL/GenBank/DDBJ databases">
        <authorList>
            <person name="Sebastian G."/>
            <person name="Baumann P."/>
            <person name="Ruckert C."/>
            <person name="Kalinowski J."/>
            <person name="Nebel B."/>
            <person name="Takors R."/>
            <person name="Blombach B."/>
        </authorList>
    </citation>
    <scope>NUCLEOTIDE SEQUENCE [LARGE SCALE GENOMIC DNA]</scope>
    <source>
        <strain evidence="8 9">DSM 1084</strain>
    </source>
</reference>